<evidence type="ECO:0000313" key="1">
    <source>
        <dbReference type="EMBL" id="KAE8327484.1"/>
    </source>
</evidence>
<evidence type="ECO:0000313" key="2">
    <source>
        <dbReference type="Proteomes" id="UP000325945"/>
    </source>
</evidence>
<reference evidence="2" key="1">
    <citation type="submission" date="2019-04" db="EMBL/GenBank/DDBJ databases">
        <title>Friends and foes A comparative genomics studyof 23 Aspergillus species from section Flavi.</title>
        <authorList>
            <consortium name="DOE Joint Genome Institute"/>
            <person name="Kjaerbolling I."/>
            <person name="Vesth T."/>
            <person name="Frisvad J.C."/>
            <person name="Nybo J.L."/>
            <person name="Theobald S."/>
            <person name="Kildgaard S."/>
            <person name="Isbrandt T."/>
            <person name="Kuo A."/>
            <person name="Sato A."/>
            <person name="Lyhne E.K."/>
            <person name="Kogle M.E."/>
            <person name="Wiebenga A."/>
            <person name="Kun R.S."/>
            <person name="Lubbers R.J."/>
            <person name="Makela M.R."/>
            <person name="Barry K."/>
            <person name="Chovatia M."/>
            <person name="Clum A."/>
            <person name="Daum C."/>
            <person name="Haridas S."/>
            <person name="He G."/>
            <person name="LaButti K."/>
            <person name="Lipzen A."/>
            <person name="Mondo S."/>
            <person name="Riley R."/>
            <person name="Salamov A."/>
            <person name="Simmons B.A."/>
            <person name="Magnuson J.K."/>
            <person name="Henrissat B."/>
            <person name="Mortensen U.H."/>
            <person name="Larsen T.O."/>
            <person name="Devries R.P."/>
            <person name="Grigoriev I.V."/>
            <person name="Machida M."/>
            <person name="Baker S.E."/>
            <person name="Andersen M.R."/>
        </authorList>
    </citation>
    <scope>NUCLEOTIDE SEQUENCE [LARGE SCALE GENOMIC DNA]</scope>
    <source>
        <strain evidence="2">CBS 130017</strain>
    </source>
</reference>
<proteinExistence type="predicted"/>
<dbReference type="EMBL" id="ML741791">
    <property type="protein sequence ID" value="KAE8327484.1"/>
    <property type="molecule type" value="Genomic_DNA"/>
</dbReference>
<name>A0A5N6X2T7_9EURO</name>
<organism evidence="1 2">
    <name type="scientific">Aspergillus sergii</name>
    <dbReference type="NCBI Taxonomy" id="1034303"/>
    <lineage>
        <taxon>Eukaryota</taxon>
        <taxon>Fungi</taxon>
        <taxon>Dikarya</taxon>
        <taxon>Ascomycota</taxon>
        <taxon>Pezizomycotina</taxon>
        <taxon>Eurotiomycetes</taxon>
        <taxon>Eurotiomycetidae</taxon>
        <taxon>Eurotiales</taxon>
        <taxon>Aspergillaceae</taxon>
        <taxon>Aspergillus</taxon>
        <taxon>Aspergillus subgen. Circumdati</taxon>
    </lineage>
</organism>
<gene>
    <name evidence="1" type="ORF">BDV39DRAFT_204801</name>
</gene>
<keyword evidence="2" id="KW-1185">Reference proteome</keyword>
<dbReference type="AlphaFoldDB" id="A0A5N6X2T7"/>
<sequence>MKTDFAADLCPDVIRRTLNGDRVIDFSTLLLGESIGLDLFDTEFSATKQNIEYHFMVNDTMMLLTAREVASNFSNLRTSIVDVTRPAVDLSILLDMMNHVILRVGCLTSRGLKHALANTKSVRMKAGIFLPYGALTSILIMCCSKPHIVTIPTQGGPE</sequence>
<dbReference type="Proteomes" id="UP000325945">
    <property type="component" value="Unassembled WGS sequence"/>
</dbReference>
<accession>A0A5N6X2T7</accession>
<protein>
    <submittedName>
        <fullName evidence="1">Uncharacterized protein</fullName>
    </submittedName>
</protein>